<organism evidence="1 2">
    <name type="scientific">Entomophthora muscae</name>
    <dbReference type="NCBI Taxonomy" id="34485"/>
    <lineage>
        <taxon>Eukaryota</taxon>
        <taxon>Fungi</taxon>
        <taxon>Fungi incertae sedis</taxon>
        <taxon>Zoopagomycota</taxon>
        <taxon>Entomophthoromycotina</taxon>
        <taxon>Entomophthoromycetes</taxon>
        <taxon>Entomophthorales</taxon>
        <taxon>Entomophthoraceae</taxon>
        <taxon>Entomophthora</taxon>
    </lineage>
</organism>
<name>A0ACC2SZV5_9FUNG</name>
<sequence length="75" mass="8127">LQPTIEKIDSLYIDFYPYSLLTNIQASSGLKKLIINVGLSDSFNFRGIASGIPNIDEIVSLHPEGPAISSKTTGF</sequence>
<proteinExistence type="predicted"/>
<dbReference type="EMBL" id="QTSX02003897">
    <property type="protein sequence ID" value="KAJ9067716.1"/>
    <property type="molecule type" value="Genomic_DNA"/>
</dbReference>
<evidence type="ECO:0000313" key="1">
    <source>
        <dbReference type="EMBL" id="KAJ9067716.1"/>
    </source>
</evidence>
<protein>
    <submittedName>
        <fullName evidence="1">Uncharacterized protein</fullName>
    </submittedName>
</protein>
<accession>A0ACC2SZV5</accession>
<dbReference type="Proteomes" id="UP001165960">
    <property type="component" value="Unassembled WGS sequence"/>
</dbReference>
<keyword evidence="2" id="KW-1185">Reference proteome</keyword>
<comment type="caution">
    <text evidence="1">The sequence shown here is derived from an EMBL/GenBank/DDBJ whole genome shotgun (WGS) entry which is preliminary data.</text>
</comment>
<evidence type="ECO:0000313" key="2">
    <source>
        <dbReference type="Proteomes" id="UP001165960"/>
    </source>
</evidence>
<reference evidence="1" key="1">
    <citation type="submission" date="2022-04" db="EMBL/GenBank/DDBJ databases">
        <title>Genome of the entomopathogenic fungus Entomophthora muscae.</title>
        <authorList>
            <person name="Elya C."/>
            <person name="Lovett B.R."/>
            <person name="Lee E."/>
            <person name="Macias A.M."/>
            <person name="Hajek A.E."/>
            <person name="De Bivort B.L."/>
            <person name="Kasson M.T."/>
            <person name="De Fine Licht H.H."/>
            <person name="Stajich J.E."/>
        </authorList>
    </citation>
    <scope>NUCLEOTIDE SEQUENCE</scope>
    <source>
        <strain evidence="1">Berkeley</strain>
    </source>
</reference>
<gene>
    <name evidence="1" type="ORF">DSO57_1036346</name>
</gene>
<feature type="non-terminal residue" evidence="1">
    <location>
        <position position="1"/>
    </location>
</feature>